<dbReference type="Pfam" id="PF09835">
    <property type="entry name" value="DUF2062"/>
    <property type="match status" value="1"/>
</dbReference>
<keyword evidence="1" id="KW-1133">Transmembrane helix</keyword>
<evidence type="ECO:0000256" key="1">
    <source>
        <dbReference type="SAM" id="Phobius"/>
    </source>
</evidence>
<gene>
    <name evidence="3" type="ORF">ACFPN2_23820</name>
</gene>
<evidence type="ECO:0000313" key="4">
    <source>
        <dbReference type="Proteomes" id="UP001595904"/>
    </source>
</evidence>
<keyword evidence="1" id="KW-0472">Membrane</keyword>
<evidence type="ECO:0000313" key="3">
    <source>
        <dbReference type="EMBL" id="MFC4312130.1"/>
    </source>
</evidence>
<organism evidence="3 4">
    <name type="scientific">Steroidobacter flavus</name>
    <dbReference type="NCBI Taxonomy" id="1842136"/>
    <lineage>
        <taxon>Bacteria</taxon>
        <taxon>Pseudomonadati</taxon>
        <taxon>Pseudomonadota</taxon>
        <taxon>Gammaproteobacteria</taxon>
        <taxon>Steroidobacterales</taxon>
        <taxon>Steroidobacteraceae</taxon>
        <taxon>Steroidobacter</taxon>
    </lineage>
</organism>
<dbReference type="InterPro" id="IPR018639">
    <property type="entry name" value="DUF2062"/>
</dbReference>
<name>A0ABV8SYF0_9GAMM</name>
<reference evidence="4" key="1">
    <citation type="journal article" date="2019" name="Int. J. Syst. Evol. Microbiol.">
        <title>The Global Catalogue of Microorganisms (GCM) 10K type strain sequencing project: providing services to taxonomists for standard genome sequencing and annotation.</title>
        <authorList>
            <consortium name="The Broad Institute Genomics Platform"/>
            <consortium name="The Broad Institute Genome Sequencing Center for Infectious Disease"/>
            <person name="Wu L."/>
            <person name="Ma J."/>
        </authorList>
    </citation>
    <scope>NUCLEOTIDE SEQUENCE [LARGE SCALE GENOMIC DNA]</scope>
    <source>
        <strain evidence="4">CGMCC 1.10759</strain>
    </source>
</reference>
<evidence type="ECO:0000259" key="2">
    <source>
        <dbReference type="Pfam" id="PF09835"/>
    </source>
</evidence>
<dbReference type="PANTHER" id="PTHR40547:SF1">
    <property type="entry name" value="SLL0298 PROTEIN"/>
    <property type="match status" value="1"/>
</dbReference>
<dbReference type="EMBL" id="JBHSDU010000014">
    <property type="protein sequence ID" value="MFC4312130.1"/>
    <property type="molecule type" value="Genomic_DNA"/>
</dbReference>
<dbReference type="Proteomes" id="UP001595904">
    <property type="component" value="Unassembled WGS sequence"/>
</dbReference>
<dbReference type="PANTHER" id="PTHR40547">
    <property type="entry name" value="SLL0298 PROTEIN"/>
    <property type="match status" value="1"/>
</dbReference>
<accession>A0ABV8SYF0</accession>
<feature type="transmembrane region" description="Helical" evidence="1">
    <location>
        <begin position="73"/>
        <end position="91"/>
    </location>
</feature>
<keyword evidence="1" id="KW-0812">Transmembrane</keyword>
<feature type="domain" description="DUF2062" evidence="2">
    <location>
        <begin position="23"/>
        <end position="158"/>
    </location>
</feature>
<comment type="caution">
    <text evidence="3">The sequence shown here is derived from an EMBL/GenBank/DDBJ whole genome shotgun (WGS) entry which is preliminary data.</text>
</comment>
<proteinExistence type="predicted"/>
<sequence length="180" mass="20536">MPRRVFKTLSRQRHRWNDRWFMRPFRLLLEESVYWSLNRRNVTRAFALGLLIAFIPIPVHFLLATVLALSFRLNVPAAIFGTFLANPLTMVPMYMGAYWLGSHLLGITTHPIAFAMTWEWLTTQLLPIWKPFLLGCLVLGAISALIGYAVVGGMWHLSLVLKYHERKGGSALKASAKAEK</sequence>
<dbReference type="RefSeq" id="WP_380601248.1">
    <property type="nucleotide sequence ID" value="NZ_JBHSDU010000014.1"/>
</dbReference>
<keyword evidence="4" id="KW-1185">Reference proteome</keyword>
<protein>
    <submittedName>
        <fullName evidence="3">DUF2062 domain-containing protein</fullName>
    </submittedName>
</protein>
<feature type="transmembrane region" description="Helical" evidence="1">
    <location>
        <begin position="45"/>
        <end position="67"/>
    </location>
</feature>
<feature type="transmembrane region" description="Helical" evidence="1">
    <location>
        <begin position="132"/>
        <end position="157"/>
    </location>
</feature>